<evidence type="ECO:0008006" key="6">
    <source>
        <dbReference type="Google" id="ProtNLM"/>
    </source>
</evidence>
<feature type="compositionally biased region" description="Polar residues" evidence="1">
    <location>
        <begin position="149"/>
        <end position="163"/>
    </location>
</feature>
<evidence type="ECO:0000313" key="4">
    <source>
        <dbReference type="EMBL" id="CAG5130284.1"/>
    </source>
</evidence>
<proteinExistence type="predicted"/>
<protein>
    <recommendedName>
        <fullName evidence="6">Transmembrane protein 92</fullName>
    </recommendedName>
</protein>
<evidence type="ECO:0000256" key="2">
    <source>
        <dbReference type="SAM" id="Phobius"/>
    </source>
</evidence>
<keyword evidence="2" id="KW-1133">Transmembrane helix</keyword>
<evidence type="ECO:0000256" key="3">
    <source>
        <dbReference type="SAM" id="SignalP"/>
    </source>
</evidence>
<evidence type="ECO:0000256" key="1">
    <source>
        <dbReference type="SAM" id="MobiDB-lite"/>
    </source>
</evidence>
<keyword evidence="2" id="KW-0812">Transmembrane</keyword>
<keyword evidence="3" id="KW-0732">Signal</keyword>
<dbReference type="AlphaFoldDB" id="A0A8S3ZL04"/>
<feature type="signal peptide" evidence="3">
    <location>
        <begin position="1"/>
        <end position="25"/>
    </location>
</feature>
<keyword evidence="5" id="KW-1185">Reference proteome</keyword>
<accession>A0A8S3ZL04</accession>
<evidence type="ECO:0000313" key="5">
    <source>
        <dbReference type="Proteomes" id="UP000678393"/>
    </source>
</evidence>
<feature type="chain" id="PRO_5035768224" description="Transmembrane protein 92" evidence="3">
    <location>
        <begin position="26"/>
        <end position="163"/>
    </location>
</feature>
<dbReference type="EMBL" id="CAJHNH020003937">
    <property type="protein sequence ID" value="CAG5130284.1"/>
    <property type="molecule type" value="Genomic_DNA"/>
</dbReference>
<reference evidence="4" key="1">
    <citation type="submission" date="2021-04" db="EMBL/GenBank/DDBJ databases">
        <authorList>
            <consortium name="Molecular Ecology Group"/>
        </authorList>
    </citation>
    <scope>NUCLEOTIDE SEQUENCE</scope>
</reference>
<gene>
    <name evidence="4" type="ORF">CUNI_LOCUS15842</name>
</gene>
<feature type="region of interest" description="Disordered" evidence="1">
    <location>
        <begin position="114"/>
        <end position="163"/>
    </location>
</feature>
<keyword evidence="2" id="KW-0472">Membrane</keyword>
<organism evidence="4 5">
    <name type="scientific">Candidula unifasciata</name>
    <dbReference type="NCBI Taxonomy" id="100452"/>
    <lineage>
        <taxon>Eukaryota</taxon>
        <taxon>Metazoa</taxon>
        <taxon>Spiralia</taxon>
        <taxon>Lophotrochozoa</taxon>
        <taxon>Mollusca</taxon>
        <taxon>Gastropoda</taxon>
        <taxon>Heterobranchia</taxon>
        <taxon>Euthyneura</taxon>
        <taxon>Panpulmonata</taxon>
        <taxon>Eupulmonata</taxon>
        <taxon>Stylommatophora</taxon>
        <taxon>Helicina</taxon>
        <taxon>Helicoidea</taxon>
        <taxon>Geomitridae</taxon>
        <taxon>Candidula</taxon>
    </lineage>
</organism>
<name>A0A8S3ZL04_9EUPU</name>
<comment type="caution">
    <text evidence="4">The sequence shown here is derived from an EMBL/GenBank/DDBJ whole genome shotgun (WGS) entry which is preliminary data.</text>
</comment>
<sequence length="163" mass="17796">MCSSTTLAIWLQIVLLLATIQIVSTGTYCVDALVLYSCTYGCCSGNCCSAPFYRTRAFYIPVGVVIPLILIWVCAKICCCVWERRTVVTQRLAAPTTPMQVYVIDAEAPEHRNWTTLSPPPPQSHNTAKKFSGSPSISPPLPPPEKICSRTNYPSTSHTGPVS</sequence>
<feature type="transmembrane region" description="Helical" evidence="2">
    <location>
        <begin position="58"/>
        <end position="82"/>
    </location>
</feature>
<dbReference type="Proteomes" id="UP000678393">
    <property type="component" value="Unassembled WGS sequence"/>
</dbReference>